<dbReference type="GO" id="GO:0071949">
    <property type="term" value="F:FAD binding"/>
    <property type="evidence" value="ECO:0007669"/>
    <property type="project" value="InterPro"/>
</dbReference>
<dbReference type="Proteomes" id="UP001194580">
    <property type="component" value="Unassembled WGS sequence"/>
</dbReference>
<dbReference type="AlphaFoldDB" id="A0AAD4H1V3"/>
<dbReference type="PRINTS" id="PR00420">
    <property type="entry name" value="RNGMNOXGNASE"/>
</dbReference>
<evidence type="ECO:0000313" key="8">
    <source>
        <dbReference type="Proteomes" id="UP001194580"/>
    </source>
</evidence>
<keyword evidence="2" id="KW-0285">Flavoprotein</keyword>
<evidence type="ECO:0000313" key="7">
    <source>
        <dbReference type="EMBL" id="KAG0260761.1"/>
    </source>
</evidence>
<dbReference type="Gene3D" id="3.50.50.60">
    <property type="entry name" value="FAD/NAD(P)-binding domain"/>
    <property type="match status" value="1"/>
</dbReference>
<sequence length="181" mass="20105">MTARADKPKVLIVGAGLGGLMFGALLEKSGVPYTIFERATIVKPLGSAMSVGPTLLPIFQQLGIYDEFLTIGKYGTHSDTYNKSLKPYKRSDHRPFKLQIRVLVGLTNEPLIHDLNSTGYGQYIVARPKYYELFLKQIPSHKIHFGHRVLNVTEENDKAIVHLSNNQTYEGDIVVGADGAY</sequence>
<dbReference type="InterPro" id="IPR036188">
    <property type="entry name" value="FAD/NAD-bd_sf"/>
</dbReference>
<keyword evidence="8" id="KW-1185">Reference proteome</keyword>
<keyword evidence="5" id="KW-0503">Monooxygenase</keyword>
<feature type="domain" description="FAD-binding" evidence="6">
    <location>
        <begin position="9"/>
        <end position="180"/>
    </location>
</feature>
<comment type="caution">
    <text evidence="7">The sequence shown here is derived from an EMBL/GenBank/DDBJ whole genome shotgun (WGS) entry which is preliminary data.</text>
</comment>
<reference evidence="7" key="1">
    <citation type="journal article" date="2020" name="Fungal Divers.">
        <title>Resolving the Mortierellaceae phylogeny through synthesis of multi-gene phylogenetics and phylogenomics.</title>
        <authorList>
            <person name="Vandepol N."/>
            <person name="Liber J."/>
            <person name="Desiro A."/>
            <person name="Na H."/>
            <person name="Kennedy M."/>
            <person name="Barry K."/>
            <person name="Grigoriev I.V."/>
            <person name="Miller A.N."/>
            <person name="O'Donnell K."/>
            <person name="Stajich J.E."/>
            <person name="Bonito G."/>
        </authorList>
    </citation>
    <scope>NUCLEOTIDE SEQUENCE</scope>
    <source>
        <strain evidence="7">NRRL 28262</strain>
    </source>
</reference>
<evidence type="ECO:0000259" key="6">
    <source>
        <dbReference type="Pfam" id="PF01494"/>
    </source>
</evidence>
<dbReference type="SUPFAM" id="SSF51905">
    <property type="entry name" value="FAD/NAD(P)-binding domain"/>
    <property type="match status" value="1"/>
</dbReference>
<evidence type="ECO:0000256" key="5">
    <source>
        <dbReference type="ARBA" id="ARBA00023033"/>
    </source>
</evidence>
<evidence type="ECO:0000256" key="1">
    <source>
        <dbReference type="ARBA" id="ARBA00007992"/>
    </source>
</evidence>
<name>A0AAD4H1V3_9FUNG</name>
<accession>A0AAD4H1V3</accession>
<dbReference type="PANTHER" id="PTHR13789:SF309">
    <property type="entry name" value="PUTATIVE (AFU_ORTHOLOGUE AFUA_6G14510)-RELATED"/>
    <property type="match status" value="1"/>
</dbReference>
<dbReference type="InterPro" id="IPR002938">
    <property type="entry name" value="FAD-bd"/>
</dbReference>
<evidence type="ECO:0000256" key="2">
    <source>
        <dbReference type="ARBA" id="ARBA00022630"/>
    </source>
</evidence>
<feature type="non-terminal residue" evidence="7">
    <location>
        <position position="181"/>
    </location>
</feature>
<gene>
    <name evidence="7" type="ORF">BGZ95_004364</name>
</gene>
<evidence type="ECO:0000256" key="3">
    <source>
        <dbReference type="ARBA" id="ARBA00022827"/>
    </source>
</evidence>
<protein>
    <recommendedName>
        <fullName evidence="6">FAD-binding domain-containing protein</fullName>
    </recommendedName>
</protein>
<comment type="similarity">
    <text evidence="1">Belongs to the paxM FAD-dependent monooxygenase family.</text>
</comment>
<keyword evidence="4" id="KW-0560">Oxidoreductase</keyword>
<evidence type="ECO:0000256" key="4">
    <source>
        <dbReference type="ARBA" id="ARBA00023002"/>
    </source>
</evidence>
<keyword evidence="3" id="KW-0274">FAD</keyword>
<dbReference type="PANTHER" id="PTHR13789">
    <property type="entry name" value="MONOOXYGENASE"/>
    <property type="match status" value="1"/>
</dbReference>
<organism evidence="7 8">
    <name type="scientific">Linnemannia exigua</name>
    <dbReference type="NCBI Taxonomy" id="604196"/>
    <lineage>
        <taxon>Eukaryota</taxon>
        <taxon>Fungi</taxon>
        <taxon>Fungi incertae sedis</taxon>
        <taxon>Mucoromycota</taxon>
        <taxon>Mortierellomycotina</taxon>
        <taxon>Mortierellomycetes</taxon>
        <taxon>Mortierellales</taxon>
        <taxon>Mortierellaceae</taxon>
        <taxon>Linnemannia</taxon>
    </lineage>
</organism>
<dbReference type="EMBL" id="JAAAIL010002086">
    <property type="protein sequence ID" value="KAG0260761.1"/>
    <property type="molecule type" value="Genomic_DNA"/>
</dbReference>
<dbReference type="GO" id="GO:0004497">
    <property type="term" value="F:monooxygenase activity"/>
    <property type="evidence" value="ECO:0007669"/>
    <property type="project" value="UniProtKB-KW"/>
</dbReference>
<dbReference type="Pfam" id="PF01494">
    <property type="entry name" value="FAD_binding_3"/>
    <property type="match status" value="1"/>
</dbReference>
<dbReference type="InterPro" id="IPR050493">
    <property type="entry name" value="FAD-dep_Monooxygenase_BioMet"/>
</dbReference>
<proteinExistence type="inferred from homology"/>